<keyword evidence="9" id="KW-0732">Signal</keyword>
<dbReference type="InterPro" id="IPR015500">
    <property type="entry name" value="Peptidase_S8_subtilisin-rel"/>
</dbReference>
<dbReference type="InterPro" id="IPR000209">
    <property type="entry name" value="Peptidase_S8/S53_dom"/>
</dbReference>
<dbReference type="PROSITE" id="PS00136">
    <property type="entry name" value="SUBTILASE_ASP"/>
    <property type="match status" value="1"/>
</dbReference>
<comment type="caution">
    <text evidence="12">The sequence shown here is derived from an EMBL/GenBank/DDBJ whole genome shotgun (WGS) entry which is preliminary data.</text>
</comment>
<dbReference type="InterPro" id="IPR034084">
    <property type="entry name" value="Thermitase-like_dom"/>
</dbReference>
<organism evidence="12 13">
    <name type="scientific">Desmospora profundinema</name>
    <dbReference type="NCBI Taxonomy" id="1571184"/>
    <lineage>
        <taxon>Bacteria</taxon>
        <taxon>Bacillati</taxon>
        <taxon>Bacillota</taxon>
        <taxon>Bacilli</taxon>
        <taxon>Bacillales</taxon>
        <taxon>Thermoactinomycetaceae</taxon>
        <taxon>Desmospora</taxon>
    </lineage>
</organism>
<evidence type="ECO:0000256" key="7">
    <source>
        <dbReference type="PROSITE-ProRule" id="PRU01240"/>
    </source>
</evidence>
<dbReference type="PRINTS" id="PR00723">
    <property type="entry name" value="SUBTILISIN"/>
</dbReference>
<dbReference type="PANTHER" id="PTHR43806:SF11">
    <property type="entry name" value="CEREVISIN-RELATED"/>
    <property type="match status" value="1"/>
</dbReference>
<evidence type="ECO:0000256" key="6">
    <source>
        <dbReference type="ARBA" id="ARBA00022825"/>
    </source>
</evidence>
<dbReference type="EMBL" id="JAVDQG010000003">
    <property type="protein sequence ID" value="MDR6225346.1"/>
    <property type="molecule type" value="Genomic_DNA"/>
</dbReference>
<feature type="domain" description="Peptidase S8/S53" evidence="10">
    <location>
        <begin position="136"/>
        <end position="375"/>
    </location>
</feature>
<feature type="active site" description="Charge relay system" evidence="7">
    <location>
        <position position="144"/>
    </location>
</feature>
<accession>A0ABU1IKP4</accession>
<dbReference type="PROSITE" id="PS51892">
    <property type="entry name" value="SUBTILASE"/>
    <property type="match status" value="1"/>
</dbReference>
<dbReference type="Pfam" id="PF00082">
    <property type="entry name" value="Peptidase_S8"/>
    <property type="match status" value="1"/>
</dbReference>
<keyword evidence="4 7" id="KW-0645">Protease</keyword>
<dbReference type="EC" id="3.4.21.66" evidence="12"/>
<evidence type="ECO:0000256" key="8">
    <source>
        <dbReference type="RuleBase" id="RU003355"/>
    </source>
</evidence>
<dbReference type="InterPro" id="IPR036852">
    <property type="entry name" value="Peptidase_S8/S53_dom_sf"/>
</dbReference>
<dbReference type="InterPro" id="IPR050131">
    <property type="entry name" value="Peptidase_S8_subtilisin-like"/>
</dbReference>
<evidence type="ECO:0000256" key="9">
    <source>
        <dbReference type="SAM" id="SignalP"/>
    </source>
</evidence>
<evidence type="ECO:0000256" key="5">
    <source>
        <dbReference type="ARBA" id="ARBA00022801"/>
    </source>
</evidence>
<reference evidence="12 13" key="1">
    <citation type="submission" date="2023-07" db="EMBL/GenBank/DDBJ databases">
        <title>Genomic Encyclopedia of Type Strains, Phase IV (KMG-IV): sequencing the most valuable type-strain genomes for metagenomic binning, comparative biology and taxonomic classification.</title>
        <authorList>
            <person name="Goeker M."/>
        </authorList>
    </citation>
    <scope>NUCLEOTIDE SEQUENCE [LARGE SCALE GENOMIC DNA]</scope>
    <source>
        <strain evidence="12 13">DSM 45903</strain>
    </source>
</reference>
<evidence type="ECO:0000259" key="11">
    <source>
        <dbReference type="Pfam" id="PF22148"/>
    </source>
</evidence>
<dbReference type="InterPro" id="IPR023827">
    <property type="entry name" value="Peptidase_S8_Asp-AS"/>
</dbReference>
<evidence type="ECO:0000313" key="13">
    <source>
        <dbReference type="Proteomes" id="UP001185012"/>
    </source>
</evidence>
<dbReference type="Pfam" id="PF22148">
    <property type="entry name" value="Fervidolysin_NPro-like"/>
    <property type="match status" value="1"/>
</dbReference>
<name>A0ABU1IKP4_9BACL</name>
<dbReference type="RefSeq" id="WP_309863920.1">
    <property type="nucleotide sequence ID" value="NZ_JAVDQG010000003.1"/>
</dbReference>
<feature type="chain" id="PRO_5046667090" evidence="9">
    <location>
        <begin position="28"/>
        <end position="409"/>
    </location>
</feature>
<feature type="domain" description="Fervidolysin-like N-terminal prodomain" evidence="11">
    <location>
        <begin position="21"/>
        <end position="100"/>
    </location>
</feature>
<feature type="signal peptide" evidence="9">
    <location>
        <begin position="1"/>
        <end position="27"/>
    </location>
</feature>
<keyword evidence="13" id="KW-1185">Reference proteome</keyword>
<keyword evidence="5 7" id="KW-0378">Hydrolase</keyword>
<proteinExistence type="inferred from homology"/>
<dbReference type="PROSITE" id="PS00138">
    <property type="entry name" value="SUBTILASE_SER"/>
    <property type="match status" value="1"/>
</dbReference>
<comment type="similarity">
    <text evidence="2 7 8">Belongs to the peptidase S8 family.</text>
</comment>
<evidence type="ECO:0000256" key="2">
    <source>
        <dbReference type="ARBA" id="ARBA00011073"/>
    </source>
</evidence>
<dbReference type="SUPFAM" id="SSF52743">
    <property type="entry name" value="Subtilisin-like"/>
    <property type="match status" value="1"/>
</dbReference>
<feature type="active site" description="Charge relay system" evidence="7">
    <location>
        <position position="331"/>
    </location>
</feature>
<protein>
    <submittedName>
        <fullName evidence="12">Thermitase</fullName>
        <ecNumber evidence="12">3.4.21.66</ecNumber>
    </submittedName>
</protein>
<dbReference type="PANTHER" id="PTHR43806">
    <property type="entry name" value="PEPTIDASE S8"/>
    <property type="match status" value="1"/>
</dbReference>
<evidence type="ECO:0000259" key="10">
    <source>
        <dbReference type="Pfam" id="PF00082"/>
    </source>
</evidence>
<keyword evidence="6 7" id="KW-0720">Serine protease</keyword>
<evidence type="ECO:0000256" key="3">
    <source>
        <dbReference type="ARBA" id="ARBA00022525"/>
    </source>
</evidence>
<evidence type="ECO:0000313" key="12">
    <source>
        <dbReference type="EMBL" id="MDR6225346.1"/>
    </source>
</evidence>
<dbReference type="InterPro" id="IPR022398">
    <property type="entry name" value="Peptidase_S8_His-AS"/>
</dbReference>
<dbReference type="GO" id="GO:0016787">
    <property type="term" value="F:hydrolase activity"/>
    <property type="evidence" value="ECO:0007669"/>
    <property type="project" value="UniProtKB-KW"/>
</dbReference>
<dbReference type="InterPro" id="IPR054399">
    <property type="entry name" value="Fervidolysin-like_N_prodom"/>
</dbReference>
<sequence length="409" mass="43240">MKRHVSFLSALLLMAVLMMPAAPDAHAAEASSSYVTGEVIVKFKDDVNKSEKASINGEMDAKTVSHNEQIGFDVVEVDGPVEEAIEEYNENSDVEFAEPNYIAEAYFEPNDPEYSKQYALQIVEAPKAWDVTKGSQDVKVAILDTGVDYNHEDLAGKVEKGGDYIDNDQDPMDEQGHGTHCAGIAAAATDNGIGIAGMAPDVTIYAVRVLDANGSGSYDAIAKGIIDAADAGSDVISMSLGGSQGSRTLEEAVNYAHEQGSVVVAAAGNSSTNAPSYPAYYENAIAVAATDENDRLANFSNYGDWVDVAAPGVNILSTMPNNQYQNQSGTSMATPYVAGLAGLIASQGKSGDEIREAIESSADKIDGTGSNFTHGRINAAKAVETVPEIDPENTKSTSGSFWDWFTSLF</sequence>
<dbReference type="InterPro" id="IPR023828">
    <property type="entry name" value="Peptidase_S8_Ser-AS"/>
</dbReference>
<evidence type="ECO:0000256" key="1">
    <source>
        <dbReference type="ARBA" id="ARBA00004613"/>
    </source>
</evidence>
<dbReference type="PROSITE" id="PS00137">
    <property type="entry name" value="SUBTILASE_HIS"/>
    <property type="match status" value="1"/>
</dbReference>
<feature type="active site" description="Charge relay system" evidence="7">
    <location>
        <position position="177"/>
    </location>
</feature>
<dbReference type="Gene3D" id="3.40.50.200">
    <property type="entry name" value="Peptidase S8/S53 domain"/>
    <property type="match status" value="1"/>
</dbReference>
<gene>
    <name evidence="12" type="ORF">JOE21_001344</name>
</gene>
<dbReference type="CDD" id="cd07484">
    <property type="entry name" value="Peptidases_S8_Thermitase_like"/>
    <property type="match status" value="1"/>
</dbReference>
<comment type="subcellular location">
    <subcellularLocation>
        <location evidence="1">Secreted</location>
    </subcellularLocation>
</comment>
<keyword evidence="3" id="KW-0964">Secreted</keyword>
<dbReference type="Proteomes" id="UP001185012">
    <property type="component" value="Unassembled WGS sequence"/>
</dbReference>
<evidence type="ECO:0000256" key="4">
    <source>
        <dbReference type="ARBA" id="ARBA00022670"/>
    </source>
</evidence>